<dbReference type="RefSeq" id="WP_077686396.1">
    <property type="nucleotide sequence ID" value="NZ_CP019606.1"/>
</dbReference>
<dbReference type="InterPro" id="IPR018193">
    <property type="entry name" value="Glyc_kinase_flavodox-like_fold"/>
</dbReference>
<evidence type="ECO:0000313" key="5">
    <source>
        <dbReference type="EMBL" id="AQP48064.1"/>
    </source>
</evidence>
<dbReference type="OrthoDB" id="9774290at2"/>
<dbReference type="GO" id="GO:0008887">
    <property type="term" value="F:glycerate kinase activity"/>
    <property type="evidence" value="ECO:0007669"/>
    <property type="project" value="UniProtKB-UniRule"/>
</dbReference>
<dbReference type="NCBIfam" id="TIGR00045">
    <property type="entry name" value="glycerate kinase"/>
    <property type="match status" value="1"/>
</dbReference>
<dbReference type="SUPFAM" id="SSF110738">
    <property type="entry name" value="Glycerate kinase I"/>
    <property type="match status" value="1"/>
</dbReference>
<keyword evidence="3 4" id="KW-0418">Kinase</keyword>
<dbReference type="InterPro" id="IPR036129">
    <property type="entry name" value="Glycerate_kinase_sf"/>
</dbReference>
<dbReference type="GO" id="GO:0031388">
    <property type="term" value="P:organic acid phosphorylation"/>
    <property type="evidence" value="ECO:0007669"/>
    <property type="project" value="UniProtKB-UniRule"/>
</dbReference>
<dbReference type="Gene3D" id="3.40.50.10350">
    <property type="entry name" value="Glycerate kinase, domain 1"/>
    <property type="match status" value="1"/>
</dbReference>
<dbReference type="InterPro" id="IPR018197">
    <property type="entry name" value="Glycerate_kinase_RE-like"/>
</dbReference>
<dbReference type="InterPro" id="IPR004381">
    <property type="entry name" value="Glycerate_kinase"/>
</dbReference>
<protein>
    <submittedName>
        <fullName evidence="5">Glycerate kinase</fullName>
    </submittedName>
</protein>
<dbReference type="PANTHER" id="PTHR21599:SF0">
    <property type="entry name" value="GLYCERATE KINASE"/>
    <property type="match status" value="1"/>
</dbReference>
<organism evidence="5 6">
    <name type="scientific">Tessaracoccus aquimaris</name>
    <dbReference type="NCBI Taxonomy" id="1332264"/>
    <lineage>
        <taxon>Bacteria</taxon>
        <taxon>Bacillati</taxon>
        <taxon>Actinomycetota</taxon>
        <taxon>Actinomycetes</taxon>
        <taxon>Propionibacteriales</taxon>
        <taxon>Propionibacteriaceae</taxon>
        <taxon>Tessaracoccus</taxon>
    </lineage>
</organism>
<evidence type="ECO:0000313" key="6">
    <source>
        <dbReference type="Proteomes" id="UP000188145"/>
    </source>
</evidence>
<dbReference type="PANTHER" id="PTHR21599">
    <property type="entry name" value="GLYCERATE KINASE"/>
    <property type="match status" value="1"/>
</dbReference>
<sequence>MSSRVVVAVDSFKGSIGAAEAAARIAAGWGAYRPDDDLWLRPMADGGEGTVAAFAAAVDGSHLMPLTVRGPEGSVIDAAWLLLPDGTGVVELASTSGIELLGERRTPFDADTFGFGQAIAAAIAHGVRRLVLGIGSSSSTDGGVGLLTALGVRFLGGDGLQVRPGLRGLPDIVEVDFTGLLTLPPEGVVVLSDVRNPLLGAMGAAAVFGPQKGLREGEIDAADDALAHLALLLPADAEAEGAGAAGGSGFALLAWGAELVPGAPEVARLIGLAEAVAGADQVITGEGSFDAQSAQGKVPGFVADQAAAAGVPVSLIAGRIADDADVSAFSGTRSLTVLAGGAEPAMANPARWLEVAASELAARAAD</sequence>
<evidence type="ECO:0000256" key="3">
    <source>
        <dbReference type="ARBA" id="ARBA00022777"/>
    </source>
</evidence>
<accession>A0A1Q2CPN7</accession>
<dbReference type="Proteomes" id="UP000188145">
    <property type="component" value="Chromosome"/>
</dbReference>
<dbReference type="Gene3D" id="3.90.1510.10">
    <property type="entry name" value="Glycerate kinase, domain 2"/>
    <property type="match status" value="1"/>
</dbReference>
<dbReference type="KEGG" id="tes:BW730_11765"/>
<evidence type="ECO:0000256" key="4">
    <source>
        <dbReference type="PIRNR" id="PIRNR006078"/>
    </source>
</evidence>
<name>A0A1Q2CPN7_9ACTN</name>
<dbReference type="EMBL" id="CP019606">
    <property type="protein sequence ID" value="AQP48064.1"/>
    <property type="molecule type" value="Genomic_DNA"/>
</dbReference>
<dbReference type="STRING" id="1332264.BW730_11765"/>
<dbReference type="Pfam" id="PF02595">
    <property type="entry name" value="Gly_kinase"/>
    <property type="match status" value="1"/>
</dbReference>
<evidence type="ECO:0000256" key="2">
    <source>
        <dbReference type="ARBA" id="ARBA00022679"/>
    </source>
</evidence>
<keyword evidence="6" id="KW-1185">Reference proteome</keyword>
<proteinExistence type="inferred from homology"/>
<dbReference type="AlphaFoldDB" id="A0A1Q2CPN7"/>
<dbReference type="PIRSF" id="PIRSF006078">
    <property type="entry name" value="GlxK"/>
    <property type="match status" value="1"/>
</dbReference>
<evidence type="ECO:0000256" key="1">
    <source>
        <dbReference type="ARBA" id="ARBA00006284"/>
    </source>
</evidence>
<comment type="similarity">
    <text evidence="1 4">Belongs to the glycerate kinase type-1 family.</text>
</comment>
<gene>
    <name evidence="5" type="ORF">BW730_11765</name>
</gene>
<keyword evidence="2 4" id="KW-0808">Transferase</keyword>
<reference evidence="6" key="1">
    <citation type="submission" date="2017-02" db="EMBL/GenBank/DDBJ databases">
        <title>Tessaracoccus aquaemaris sp. nov., isolated from the intestine of a Korean rockfish, Sebastes schlegelii, in a marine aquaculture pond.</title>
        <authorList>
            <person name="Tak E.J."/>
            <person name="Bae J.-W."/>
        </authorList>
    </citation>
    <scope>NUCLEOTIDE SEQUENCE [LARGE SCALE GENOMIC DNA]</scope>
    <source>
        <strain evidence="6">NSG39</strain>
    </source>
</reference>